<dbReference type="NCBIfam" id="NF005559">
    <property type="entry name" value="PRK07231.1"/>
    <property type="match status" value="1"/>
</dbReference>
<dbReference type="PRINTS" id="PR00081">
    <property type="entry name" value="GDHRDH"/>
</dbReference>
<accession>A0ABU0JF25</accession>
<evidence type="ECO:0000313" key="3">
    <source>
        <dbReference type="Proteomes" id="UP001242480"/>
    </source>
</evidence>
<dbReference type="Gene3D" id="3.40.50.720">
    <property type="entry name" value="NAD(P)-binding Rossmann-like Domain"/>
    <property type="match status" value="1"/>
</dbReference>
<comment type="caution">
    <text evidence="2">The sequence shown here is derived from an EMBL/GenBank/DDBJ whole genome shotgun (WGS) entry which is preliminary data.</text>
</comment>
<proteinExistence type="inferred from homology"/>
<evidence type="ECO:0000256" key="1">
    <source>
        <dbReference type="ARBA" id="ARBA00006484"/>
    </source>
</evidence>
<organism evidence="2 3">
    <name type="scientific">Labrys wisconsinensis</name>
    <dbReference type="NCBI Taxonomy" id="425677"/>
    <lineage>
        <taxon>Bacteria</taxon>
        <taxon>Pseudomonadati</taxon>
        <taxon>Pseudomonadota</taxon>
        <taxon>Alphaproteobacteria</taxon>
        <taxon>Hyphomicrobiales</taxon>
        <taxon>Xanthobacteraceae</taxon>
        <taxon>Labrys</taxon>
    </lineage>
</organism>
<dbReference type="Proteomes" id="UP001242480">
    <property type="component" value="Unassembled WGS sequence"/>
</dbReference>
<dbReference type="InterPro" id="IPR002347">
    <property type="entry name" value="SDR_fam"/>
</dbReference>
<dbReference type="EC" id="1.1.1.125" evidence="2"/>
<reference evidence="2 3" key="1">
    <citation type="submission" date="2023-07" db="EMBL/GenBank/DDBJ databases">
        <title>Genomic Encyclopedia of Type Strains, Phase IV (KMG-IV): sequencing the most valuable type-strain genomes for metagenomic binning, comparative biology and taxonomic classification.</title>
        <authorList>
            <person name="Goeker M."/>
        </authorList>
    </citation>
    <scope>NUCLEOTIDE SEQUENCE [LARGE SCALE GENOMIC DNA]</scope>
    <source>
        <strain evidence="2 3">DSM 19619</strain>
    </source>
</reference>
<dbReference type="InterPro" id="IPR020904">
    <property type="entry name" value="Sc_DH/Rdtase_CS"/>
</dbReference>
<dbReference type="RefSeq" id="WP_307280380.1">
    <property type="nucleotide sequence ID" value="NZ_JAUSVX010000014.1"/>
</dbReference>
<dbReference type="InterPro" id="IPR036291">
    <property type="entry name" value="NAD(P)-bd_dom_sf"/>
</dbReference>
<name>A0ABU0JF25_9HYPH</name>
<dbReference type="PRINTS" id="PR00080">
    <property type="entry name" value="SDRFAMILY"/>
</dbReference>
<dbReference type="EMBL" id="JAUSVX010000014">
    <property type="protein sequence ID" value="MDQ0472886.1"/>
    <property type="molecule type" value="Genomic_DNA"/>
</dbReference>
<dbReference type="Pfam" id="PF13561">
    <property type="entry name" value="adh_short_C2"/>
    <property type="match status" value="1"/>
</dbReference>
<comment type="similarity">
    <text evidence="1">Belongs to the short-chain dehydrogenases/reductases (SDR) family.</text>
</comment>
<dbReference type="SUPFAM" id="SSF51735">
    <property type="entry name" value="NAD(P)-binding Rossmann-fold domains"/>
    <property type="match status" value="1"/>
</dbReference>
<evidence type="ECO:0000313" key="2">
    <source>
        <dbReference type="EMBL" id="MDQ0472886.1"/>
    </source>
</evidence>
<sequence length="265" mass="27422">MTPSRHQPPPGLAAAFDLSGKVAIVTGGNGGIGLAIARGLAAAGAGIVIAGRSDEKNRRAERDLAEAGATVMALNADVTREEDCKRLAAEAFAAFGRIDILVNNAGTNVRKQPEEYSLEEWHMLLDANLTSAFLATMAVFPMMKRTGGKIINIGSMTSLFGAGFAAPYGASKGGVVQLTKALASAWAQHGIRVNAILPGWIETDLTIRGRAATPHLHDQVIARTPAGRWGRPDDLAAAAVFLAGPGSDFVTGIALPVDGGYAAQA</sequence>
<keyword evidence="2" id="KW-0560">Oxidoreductase</keyword>
<gene>
    <name evidence="2" type="ORF">QO011_005919</name>
</gene>
<dbReference type="PROSITE" id="PS00061">
    <property type="entry name" value="ADH_SHORT"/>
    <property type="match status" value="1"/>
</dbReference>
<keyword evidence="3" id="KW-1185">Reference proteome</keyword>
<protein>
    <submittedName>
        <fullName evidence="2">2-deoxy-D-gluconate 3-dehydrogenase</fullName>
        <ecNumber evidence="2">1.1.1.125</ecNumber>
    </submittedName>
</protein>
<dbReference type="PANTHER" id="PTHR42760">
    <property type="entry name" value="SHORT-CHAIN DEHYDROGENASES/REDUCTASES FAMILY MEMBER"/>
    <property type="match status" value="1"/>
</dbReference>
<dbReference type="GO" id="GO:0008678">
    <property type="term" value="F:2-deoxy-D-gluconate 3-dehydrogenase activity"/>
    <property type="evidence" value="ECO:0007669"/>
    <property type="project" value="UniProtKB-EC"/>
</dbReference>